<evidence type="ECO:0000313" key="2">
    <source>
        <dbReference type="Proteomes" id="UP001058860"/>
    </source>
</evidence>
<proteinExistence type="predicted"/>
<dbReference type="Proteomes" id="UP001058860">
    <property type="component" value="Chromosome"/>
</dbReference>
<organism evidence="1 2">
    <name type="scientific">Svornostia abyssi</name>
    <dbReference type="NCBI Taxonomy" id="2898438"/>
    <lineage>
        <taxon>Bacteria</taxon>
        <taxon>Bacillati</taxon>
        <taxon>Actinomycetota</taxon>
        <taxon>Thermoleophilia</taxon>
        <taxon>Solirubrobacterales</taxon>
        <taxon>Baekduiaceae</taxon>
        <taxon>Svornostia</taxon>
    </lineage>
</organism>
<dbReference type="PANTHER" id="PTHR30348:SF13">
    <property type="entry name" value="UPF0759 PROTEIN YUNF"/>
    <property type="match status" value="1"/>
</dbReference>
<keyword evidence="2" id="KW-1185">Reference proteome</keyword>
<protein>
    <submittedName>
        <fullName evidence="1">DUF72 domain-containing protein</fullName>
    </submittedName>
</protein>
<accession>A0ABY5PBU7</accession>
<dbReference type="EMBL" id="CP088295">
    <property type="protein sequence ID" value="UUY02007.1"/>
    <property type="molecule type" value="Genomic_DNA"/>
</dbReference>
<sequence>MGRVVVGTSSWADPGFIKTWYPPGLAARDRLGFYAERYEGVEVNASFYAVPEVKTVQRWAQITPPDFTFDVKLHRLLSRHAAPIESLPPDLRDLAEVTPRGRAMLSEELEEAMVGAVREAIAPLDEAGKLSALLLQLSPSFTPKQHELAELAPMLGALRPYVVAVEFRHRAWVEGERLETTLRWLEDHDAAFVCTDSPQGDAPTMMPRVDAVTSPKIAYLRMHGRNAEGYLKGKSVAERFDWDYADDELRALAERAEGLAEEAGQLRMMFNNNRDDLAPQAATRMRILLGQDPGPPAGSPQGALL</sequence>
<dbReference type="Gene3D" id="3.20.20.410">
    <property type="entry name" value="Protein of unknown function UPF0759"/>
    <property type="match status" value="1"/>
</dbReference>
<dbReference type="SUPFAM" id="SSF117396">
    <property type="entry name" value="TM1631-like"/>
    <property type="match status" value="1"/>
</dbReference>
<reference evidence="2" key="1">
    <citation type="submission" date="2021-11" db="EMBL/GenBank/DDBJ databases">
        <title>Cultivation dependent microbiological survey of springs from the worlds oldest radium mine currently devoted to the extraction of radon-saturated water.</title>
        <authorList>
            <person name="Kapinusova G."/>
            <person name="Smrhova T."/>
            <person name="Strejcek M."/>
            <person name="Suman J."/>
            <person name="Jani K."/>
            <person name="Pajer P."/>
            <person name="Uhlik O."/>
        </authorList>
    </citation>
    <scope>NUCLEOTIDE SEQUENCE [LARGE SCALE GENOMIC DNA]</scope>
    <source>
        <strain evidence="2">J379</strain>
    </source>
</reference>
<dbReference type="PANTHER" id="PTHR30348">
    <property type="entry name" value="UNCHARACTERIZED PROTEIN YECE"/>
    <property type="match status" value="1"/>
</dbReference>
<name>A0ABY5PBU7_9ACTN</name>
<gene>
    <name evidence="1" type="ORF">LRS13_14915</name>
</gene>
<dbReference type="InterPro" id="IPR036520">
    <property type="entry name" value="UPF0759_sf"/>
</dbReference>
<dbReference type="InterPro" id="IPR002763">
    <property type="entry name" value="DUF72"/>
</dbReference>
<evidence type="ECO:0000313" key="1">
    <source>
        <dbReference type="EMBL" id="UUY02007.1"/>
    </source>
</evidence>
<dbReference type="RefSeq" id="WP_353862544.1">
    <property type="nucleotide sequence ID" value="NZ_CP088295.1"/>
</dbReference>
<dbReference type="Pfam" id="PF01904">
    <property type="entry name" value="DUF72"/>
    <property type="match status" value="1"/>
</dbReference>